<proteinExistence type="predicted"/>
<feature type="compositionally biased region" description="Basic and acidic residues" evidence="1">
    <location>
        <begin position="14"/>
        <end position="31"/>
    </location>
</feature>
<dbReference type="EMBL" id="JACJII010000001">
    <property type="protein sequence ID" value="MBA9004113.1"/>
    <property type="molecule type" value="Genomic_DNA"/>
</dbReference>
<accession>A0A7W3MY75</accession>
<evidence type="ECO:0000313" key="2">
    <source>
        <dbReference type="EMBL" id="MBA9004113.1"/>
    </source>
</evidence>
<comment type="caution">
    <text evidence="2">The sequence shown here is derived from an EMBL/GenBank/DDBJ whole genome shotgun (WGS) entry which is preliminary data.</text>
</comment>
<keyword evidence="3" id="KW-1185">Reference proteome</keyword>
<evidence type="ECO:0000256" key="1">
    <source>
        <dbReference type="SAM" id="MobiDB-lite"/>
    </source>
</evidence>
<evidence type="ECO:0000313" key="3">
    <source>
        <dbReference type="Proteomes" id="UP000539313"/>
    </source>
</evidence>
<name>A0A7W3MY75_9ACTN</name>
<sequence>MTQPGMRITIDAAMRARDVSRPYPEGEERPPEPPPPAPRRKSARAERRRQSKRK</sequence>
<gene>
    <name evidence="2" type="ORF">HNR21_002995</name>
</gene>
<dbReference type="RefSeq" id="WP_182705691.1">
    <property type="nucleotide sequence ID" value="NZ_JACJII010000001.1"/>
</dbReference>
<dbReference type="AlphaFoldDB" id="A0A7W3MY75"/>
<feature type="compositionally biased region" description="Basic residues" evidence="1">
    <location>
        <begin position="38"/>
        <end position="54"/>
    </location>
</feature>
<organism evidence="2 3">
    <name type="scientific">Thermomonospora cellulosilytica</name>
    <dbReference type="NCBI Taxonomy" id="1411118"/>
    <lineage>
        <taxon>Bacteria</taxon>
        <taxon>Bacillati</taxon>
        <taxon>Actinomycetota</taxon>
        <taxon>Actinomycetes</taxon>
        <taxon>Streptosporangiales</taxon>
        <taxon>Thermomonosporaceae</taxon>
        <taxon>Thermomonospora</taxon>
    </lineage>
</organism>
<dbReference type="Proteomes" id="UP000539313">
    <property type="component" value="Unassembled WGS sequence"/>
</dbReference>
<reference evidence="2 3" key="1">
    <citation type="submission" date="2020-08" db="EMBL/GenBank/DDBJ databases">
        <title>Sequencing the genomes of 1000 actinobacteria strains.</title>
        <authorList>
            <person name="Klenk H.-P."/>
        </authorList>
    </citation>
    <scope>NUCLEOTIDE SEQUENCE [LARGE SCALE GENOMIC DNA]</scope>
    <source>
        <strain evidence="2 3">DSM 45823</strain>
    </source>
</reference>
<protein>
    <submittedName>
        <fullName evidence="2">Uncharacterized protein</fullName>
    </submittedName>
</protein>
<feature type="region of interest" description="Disordered" evidence="1">
    <location>
        <begin position="1"/>
        <end position="54"/>
    </location>
</feature>